<evidence type="ECO:0000313" key="3">
    <source>
        <dbReference type="EMBL" id="KAK7690206.1"/>
    </source>
</evidence>
<protein>
    <submittedName>
        <fullName evidence="3">Uncharacterized protein</fullName>
    </submittedName>
</protein>
<gene>
    <name evidence="3" type="ORF">QCA50_006857</name>
</gene>
<feature type="transmembrane region" description="Helical" evidence="2">
    <location>
        <begin position="20"/>
        <end position="37"/>
    </location>
</feature>
<feature type="transmembrane region" description="Helical" evidence="2">
    <location>
        <begin position="247"/>
        <end position="269"/>
    </location>
</feature>
<keyword evidence="4" id="KW-1185">Reference proteome</keyword>
<feature type="transmembrane region" description="Helical" evidence="2">
    <location>
        <begin position="174"/>
        <end position="196"/>
    </location>
</feature>
<keyword evidence="2" id="KW-1133">Transmembrane helix</keyword>
<comment type="caution">
    <text evidence="3">The sequence shown here is derived from an EMBL/GenBank/DDBJ whole genome shotgun (WGS) entry which is preliminary data.</text>
</comment>
<organism evidence="3 4">
    <name type="scientific">Cerrena zonata</name>
    <dbReference type="NCBI Taxonomy" id="2478898"/>
    <lineage>
        <taxon>Eukaryota</taxon>
        <taxon>Fungi</taxon>
        <taxon>Dikarya</taxon>
        <taxon>Basidiomycota</taxon>
        <taxon>Agaricomycotina</taxon>
        <taxon>Agaricomycetes</taxon>
        <taxon>Polyporales</taxon>
        <taxon>Cerrenaceae</taxon>
        <taxon>Cerrena</taxon>
    </lineage>
</organism>
<sequence length="400" mass="44927">MPGQISLQKTFLISIWAEGIVYGIFTCLFTLCVYINFSIRRGEHTTHSMIMFSVGALMFIIATLHLAINAYRLVTGYVNHADTTGGVIAYLGDLSSWHHVLKDGLFATQELFGDSVAIYRCWVIWNHNYRIILIPSILFLATTALAYAALALFTQLPPDTSIFSTHFKLRHWITIFYALEVVQSALITGFIAYRIWTTDRAVAPFRPDARGKLLPIVRILIESVALQLTAEFILLILYAVKNNGQYIVLETICSLVGITYTALTIRVTLQLQLRETFSQDPGLSSLDFHSTSRSSGRRRSDLTDNIILPPMSNYNLATRYDADTAESHADMHHTDLPCITPCVKARHAGEKEDEESNSSDSCCSSHPRYPEKRSFEKMIEADLKRPIAVVPCPLTRAKSL</sequence>
<dbReference type="Proteomes" id="UP001385951">
    <property type="component" value="Unassembled WGS sequence"/>
</dbReference>
<accession>A0AAW0GBE9</accession>
<feature type="transmembrane region" description="Helical" evidence="2">
    <location>
        <begin position="132"/>
        <end position="153"/>
    </location>
</feature>
<dbReference type="EMBL" id="JASBNA010000007">
    <property type="protein sequence ID" value="KAK7690206.1"/>
    <property type="molecule type" value="Genomic_DNA"/>
</dbReference>
<feature type="transmembrane region" description="Helical" evidence="2">
    <location>
        <begin position="49"/>
        <end position="68"/>
    </location>
</feature>
<dbReference type="AlphaFoldDB" id="A0AAW0GBE9"/>
<proteinExistence type="predicted"/>
<feature type="region of interest" description="Disordered" evidence="1">
    <location>
        <begin position="350"/>
        <end position="370"/>
    </location>
</feature>
<feature type="transmembrane region" description="Helical" evidence="2">
    <location>
        <begin position="216"/>
        <end position="240"/>
    </location>
</feature>
<evidence type="ECO:0000256" key="1">
    <source>
        <dbReference type="SAM" id="MobiDB-lite"/>
    </source>
</evidence>
<name>A0AAW0GBE9_9APHY</name>
<evidence type="ECO:0000313" key="4">
    <source>
        <dbReference type="Proteomes" id="UP001385951"/>
    </source>
</evidence>
<reference evidence="3 4" key="1">
    <citation type="submission" date="2022-09" db="EMBL/GenBank/DDBJ databases">
        <authorList>
            <person name="Palmer J.M."/>
        </authorList>
    </citation>
    <scope>NUCLEOTIDE SEQUENCE [LARGE SCALE GENOMIC DNA]</scope>
    <source>
        <strain evidence="3 4">DSM 7382</strain>
    </source>
</reference>
<keyword evidence="2" id="KW-0812">Transmembrane</keyword>
<keyword evidence="2" id="KW-0472">Membrane</keyword>
<evidence type="ECO:0000256" key="2">
    <source>
        <dbReference type="SAM" id="Phobius"/>
    </source>
</evidence>